<evidence type="ECO:0000256" key="2">
    <source>
        <dbReference type="SAM" id="MobiDB-lite"/>
    </source>
</evidence>
<dbReference type="eggNOG" id="arCOG06854">
    <property type="taxonomic scope" value="Archaea"/>
</dbReference>
<name>L0JQU0_NATP1</name>
<geneLocation type="plasmid" evidence="4 5">
    <name>pNATPE01</name>
</geneLocation>
<keyword evidence="1" id="KW-0175">Coiled coil</keyword>
<keyword evidence="4" id="KW-0614">Plasmid</keyword>
<dbReference type="eggNOG" id="arCOG02488">
    <property type="taxonomic scope" value="Archaea"/>
</dbReference>
<keyword evidence="3" id="KW-0812">Transmembrane</keyword>
<dbReference type="KEGG" id="npe:Natpe_4157"/>
<evidence type="ECO:0000256" key="1">
    <source>
        <dbReference type="SAM" id="Coils"/>
    </source>
</evidence>
<feature type="region of interest" description="Disordered" evidence="2">
    <location>
        <begin position="556"/>
        <end position="589"/>
    </location>
</feature>
<accession>L0JQU0</accession>
<gene>
    <name evidence="4" type="ordered locus">Natpe_4157</name>
</gene>
<feature type="transmembrane region" description="Helical" evidence="3">
    <location>
        <begin position="532"/>
        <end position="551"/>
    </location>
</feature>
<evidence type="ECO:0008006" key="6">
    <source>
        <dbReference type="Google" id="ProtNLM"/>
    </source>
</evidence>
<organism evidence="4 5">
    <name type="scientific">Natrinema pellirubrum (strain DSM 15624 / CIP 106293 / JCM 10476 / NCIMB 786 / 157)</name>
    <dbReference type="NCBI Taxonomy" id="797303"/>
    <lineage>
        <taxon>Archaea</taxon>
        <taxon>Methanobacteriati</taxon>
        <taxon>Methanobacteriota</taxon>
        <taxon>Stenosarchaea group</taxon>
        <taxon>Halobacteria</taxon>
        <taxon>Halobacteriales</taxon>
        <taxon>Natrialbaceae</taxon>
        <taxon>Natrinema</taxon>
    </lineage>
</organism>
<dbReference type="AlphaFoldDB" id="L0JQU0"/>
<reference evidence="5" key="1">
    <citation type="submission" date="2012-02" db="EMBL/GenBank/DDBJ databases">
        <title>Complete sequence of plasmid 1 of Natrinema pellirubrum DSM 15624.</title>
        <authorList>
            <person name="Lucas S."/>
            <person name="Han J."/>
            <person name="Lapidus A."/>
            <person name="Cheng J.-F."/>
            <person name="Goodwin L."/>
            <person name="Pitluck S."/>
            <person name="Peters L."/>
            <person name="Teshima H."/>
            <person name="Detter J.C."/>
            <person name="Han C."/>
            <person name="Tapia R."/>
            <person name="Land M."/>
            <person name="Hauser L."/>
            <person name="Kyrpides N."/>
            <person name="Ivanova N."/>
            <person name="Pagani I."/>
            <person name="Sproer C."/>
            <person name="Anderson I."/>
            <person name="Woyke T."/>
        </authorList>
    </citation>
    <scope>NUCLEOTIDE SEQUENCE [LARGE SCALE GENOMIC DNA]</scope>
    <source>
        <strain evidence="5">DSM 15624 / JCM 10476 / NCIMB 786</strain>
        <plasmid evidence="5">pNATPE01</plasmid>
    </source>
</reference>
<keyword evidence="3" id="KW-0472">Membrane</keyword>
<feature type="region of interest" description="Disordered" evidence="2">
    <location>
        <begin position="41"/>
        <end position="70"/>
    </location>
</feature>
<protein>
    <recommendedName>
        <fullName evidence="6">DUF4129 domain-containing protein</fullName>
    </recommendedName>
</protein>
<dbReference type="HOGENOM" id="CLU_023020_0_0_2"/>
<evidence type="ECO:0000313" key="5">
    <source>
        <dbReference type="Proteomes" id="UP000010843"/>
    </source>
</evidence>
<evidence type="ECO:0000256" key="3">
    <source>
        <dbReference type="SAM" id="Phobius"/>
    </source>
</evidence>
<dbReference type="EMBL" id="CP003373">
    <property type="protein sequence ID" value="AGB33870.1"/>
    <property type="molecule type" value="Genomic_DNA"/>
</dbReference>
<sequence>MNTVGSRALVLALSVTLLVIIGGIVSMGAATAVSDGDMQQHVAVQQNDSAEERNETTPHRNPDEYSEDGDLEGVERWLSNRLTSQLGESAIQLSEGEYELASDYVGEEYRNRLEQYVDVAGQTSGESNEETFEETGEQQARLTEAVQEYRDTKAEYEAARQAGNEERARELARELESLADEIESLGGSVREGYIDIEAETGTDLSESDAAIENVTDEIESEQAVVRAQEFTETDLSLTIEREEISFRDPLVATGELRTLDGSPIANEEIRLDIGNHTERVTTDASGGFTLEYRPTDESLSTDELDIQYVPDTQSIYLGDETTVDVSIDQVEPTLVLEETPSEVAYGERHAVTGELTVDGRSVDGVPVSVSLGGERLETVPVKNGVFGSSSPIPAAVEDGDRDLVVRLPLEGQALAGTANTTTVTVRETQSTLSIDETSISGQEVMVNGSLATVDGDGVRGESVQIRIDGSTVDTVTTEAGGSFGTTVSIPSSSSGDMTVAAVYTGDGSNLETARVETTVMIDGSASRIPTPVLLAGGFVAVIAAGLGLWWVRRSDEGASPASPARDQGGVAGERTPADRSTESTADPVDPLLERAADQLAAGRPNDAVRTSYAAVRRALASRIDGQKSLTHWEFYRTYRNADAAETDLLRAVTQGYERAAFDPGTVPTTESAALLEKARRLCDLSDSSDEGVPADDKDTSAYPRL</sequence>
<feature type="coiled-coil region" evidence="1">
    <location>
        <begin position="139"/>
        <end position="188"/>
    </location>
</feature>
<keyword evidence="3" id="KW-1133">Transmembrane helix</keyword>
<evidence type="ECO:0000313" key="4">
    <source>
        <dbReference type="EMBL" id="AGB33870.1"/>
    </source>
</evidence>
<dbReference type="Proteomes" id="UP000010843">
    <property type="component" value="Plasmid pNATPE01"/>
</dbReference>
<proteinExistence type="predicted"/>
<feature type="compositionally biased region" description="Basic and acidic residues" evidence="2">
    <location>
        <begin position="50"/>
        <end position="63"/>
    </location>
</feature>
<feature type="region of interest" description="Disordered" evidence="2">
    <location>
        <begin position="684"/>
        <end position="705"/>
    </location>
</feature>